<dbReference type="RefSeq" id="WP_052037268.1">
    <property type="nucleotide sequence ID" value="NZ_JAEMUK010000079.1"/>
</dbReference>
<proteinExistence type="predicted"/>
<evidence type="ECO:0000313" key="2">
    <source>
        <dbReference type="EMBL" id="MBJ7544611.1"/>
    </source>
</evidence>
<accession>A0A8I1GHZ2</accession>
<protein>
    <submittedName>
        <fullName evidence="2">Uncharacterized protein</fullName>
    </submittedName>
</protein>
<sequence length="126" mass="13809">MKRFVLPILLAALPVAAADAGEEALIGPALHSAVSGKTVYISTPMGEVPIRYAANGQVSGRTELALLDGETTTKDSGRWWVADSKLCIRWNRWMSGETHCFTMKRVSPTEVHWRRDDGKSGRARLG</sequence>
<dbReference type="Proteomes" id="UP000623250">
    <property type="component" value="Unassembled WGS sequence"/>
</dbReference>
<feature type="chain" id="PRO_5034050112" evidence="1">
    <location>
        <begin position="18"/>
        <end position="126"/>
    </location>
</feature>
<keyword evidence="1" id="KW-0732">Signal</keyword>
<dbReference type="AlphaFoldDB" id="A0A8I1GHZ2"/>
<name>A0A8I1GHZ2_9HYPH</name>
<evidence type="ECO:0000256" key="1">
    <source>
        <dbReference type="SAM" id="SignalP"/>
    </source>
</evidence>
<gene>
    <name evidence="2" type="ORF">JDN41_13735</name>
</gene>
<organism evidence="2 3">
    <name type="scientific">Rhodomicrobium udaipurense</name>
    <dbReference type="NCBI Taxonomy" id="1202716"/>
    <lineage>
        <taxon>Bacteria</taxon>
        <taxon>Pseudomonadati</taxon>
        <taxon>Pseudomonadota</taxon>
        <taxon>Alphaproteobacteria</taxon>
        <taxon>Hyphomicrobiales</taxon>
        <taxon>Hyphomicrobiaceae</taxon>
        <taxon>Rhodomicrobium</taxon>
    </lineage>
</organism>
<reference evidence="2 3" key="1">
    <citation type="submission" date="2020-12" db="EMBL/GenBank/DDBJ databases">
        <title>Revised draft genomes of Rhodomicrobium vannielii ATCC 17100 and Rhodomicrobium udaipurense JA643.</title>
        <authorList>
            <person name="Conners E.M."/>
            <person name="Davenport E.J."/>
            <person name="Bose A."/>
        </authorList>
    </citation>
    <scope>NUCLEOTIDE SEQUENCE [LARGE SCALE GENOMIC DNA]</scope>
    <source>
        <strain evidence="2 3">JA643</strain>
    </source>
</reference>
<dbReference type="EMBL" id="JAEMUK010000079">
    <property type="protein sequence ID" value="MBJ7544611.1"/>
    <property type="molecule type" value="Genomic_DNA"/>
</dbReference>
<keyword evidence="3" id="KW-1185">Reference proteome</keyword>
<evidence type="ECO:0000313" key="3">
    <source>
        <dbReference type="Proteomes" id="UP000623250"/>
    </source>
</evidence>
<comment type="caution">
    <text evidence="2">The sequence shown here is derived from an EMBL/GenBank/DDBJ whole genome shotgun (WGS) entry which is preliminary data.</text>
</comment>
<feature type="signal peptide" evidence="1">
    <location>
        <begin position="1"/>
        <end position="17"/>
    </location>
</feature>